<sequence length="209" mass="24009">MATLTLTIGNKATASWSLRPWLLMKMNDIDFDEQVLSTEQGRTAKKLKQHSPSGKLPVLKHGDTVVWDSLAIMEYLAEVFPGIRGWPDDRGRRAHARSISNEMHAEFILVRTTLPFDCRLHLADYPASPKLEAEIQRLQDLMQNCLQNYGGPFLFGEFSIADAMFAPIVLRFHIYDIEPGSAELQQYFQRIRSLSPIRQWLNEARQHNQ</sequence>
<name>A0A2S2E3I9_9ALTE</name>
<dbReference type="Proteomes" id="UP000245728">
    <property type="component" value="Chromosome"/>
</dbReference>
<dbReference type="Gene3D" id="3.40.30.10">
    <property type="entry name" value="Glutaredoxin"/>
    <property type="match status" value="1"/>
</dbReference>
<dbReference type="SFLD" id="SFLDS00019">
    <property type="entry name" value="Glutathione_Transferase_(cytos"/>
    <property type="match status" value="1"/>
</dbReference>
<dbReference type="CDD" id="cd03043">
    <property type="entry name" value="GST_N_1"/>
    <property type="match status" value="1"/>
</dbReference>
<accession>A0A2S2E3I9</accession>
<evidence type="ECO:0000313" key="2">
    <source>
        <dbReference type="EMBL" id="AWL12226.1"/>
    </source>
</evidence>
<keyword evidence="2" id="KW-0808">Transferase</keyword>
<dbReference type="GO" id="GO:0004364">
    <property type="term" value="F:glutathione transferase activity"/>
    <property type="evidence" value="ECO:0007669"/>
    <property type="project" value="UniProtKB-EC"/>
</dbReference>
<dbReference type="SUPFAM" id="SSF47616">
    <property type="entry name" value="GST C-terminal domain-like"/>
    <property type="match status" value="1"/>
</dbReference>
<dbReference type="KEGG" id="salh:HMF8227_01753"/>
<dbReference type="EMBL" id="CP029347">
    <property type="protein sequence ID" value="AWL12226.1"/>
    <property type="molecule type" value="Genomic_DNA"/>
</dbReference>
<feature type="domain" description="GST N-terminal" evidence="1">
    <location>
        <begin position="4"/>
        <end position="84"/>
    </location>
</feature>
<dbReference type="GO" id="GO:0006559">
    <property type="term" value="P:L-phenylalanine catabolic process"/>
    <property type="evidence" value="ECO:0007669"/>
    <property type="project" value="TreeGrafter"/>
</dbReference>
<dbReference type="GO" id="GO:0006749">
    <property type="term" value="P:glutathione metabolic process"/>
    <property type="evidence" value="ECO:0007669"/>
    <property type="project" value="TreeGrafter"/>
</dbReference>
<gene>
    <name evidence="2" type="ORF">HMF8227_01753</name>
</gene>
<dbReference type="Pfam" id="PF13409">
    <property type="entry name" value="GST_N_2"/>
    <property type="match status" value="1"/>
</dbReference>
<keyword evidence="3" id="KW-1185">Reference proteome</keyword>
<evidence type="ECO:0000313" key="3">
    <source>
        <dbReference type="Proteomes" id="UP000245728"/>
    </source>
</evidence>
<dbReference type="InterPro" id="IPR036282">
    <property type="entry name" value="Glutathione-S-Trfase_C_sf"/>
</dbReference>
<evidence type="ECO:0000259" key="1">
    <source>
        <dbReference type="PROSITE" id="PS50404"/>
    </source>
</evidence>
<organism evidence="2 3">
    <name type="scientific">Saliniradius amylolyticus</name>
    <dbReference type="NCBI Taxonomy" id="2183582"/>
    <lineage>
        <taxon>Bacteria</taxon>
        <taxon>Pseudomonadati</taxon>
        <taxon>Pseudomonadota</taxon>
        <taxon>Gammaproteobacteria</taxon>
        <taxon>Alteromonadales</taxon>
        <taxon>Alteromonadaceae</taxon>
        <taxon>Saliniradius</taxon>
    </lineage>
</organism>
<dbReference type="InterPro" id="IPR004045">
    <property type="entry name" value="Glutathione_S-Trfase_N"/>
</dbReference>
<dbReference type="PANTHER" id="PTHR42673:SF4">
    <property type="entry name" value="MALEYLACETOACETATE ISOMERASE"/>
    <property type="match status" value="1"/>
</dbReference>
<dbReference type="SUPFAM" id="SSF52833">
    <property type="entry name" value="Thioredoxin-like"/>
    <property type="match status" value="1"/>
</dbReference>
<dbReference type="Gene3D" id="1.20.1050.10">
    <property type="match status" value="1"/>
</dbReference>
<dbReference type="AlphaFoldDB" id="A0A2S2E3I9"/>
<dbReference type="PROSITE" id="PS50404">
    <property type="entry name" value="GST_NTER"/>
    <property type="match status" value="1"/>
</dbReference>
<dbReference type="CDD" id="cd03194">
    <property type="entry name" value="GST_C_3"/>
    <property type="match status" value="1"/>
</dbReference>
<dbReference type="GO" id="GO:0016034">
    <property type="term" value="F:maleylacetoacetate isomerase activity"/>
    <property type="evidence" value="ECO:0007669"/>
    <property type="project" value="TreeGrafter"/>
</dbReference>
<dbReference type="InterPro" id="IPR036249">
    <property type="entry name" value="Thioredoxin-like_sf"/>
</dbReference>
<dbReference type="InterPro" id="IPR040079">
    <property type="entry name" value="Glutathione_S-Trfase"/>
</dbReference>
<dbReference type="EC" id="2.5.1.18" evidence="2"/>
<dbReference type="OrthoDB" id="9799538at2"/>
<proteinExistence type="predicted"/>
<protein>
    <submittedName>
        <fullName evidence="2">Glutathione transferase</fullName>
        <ecNumber evidence="2">2.5.1.18</ecNumber>
    </submittedName>
</protein>
<dbReference type="RefSeq" id="WP_109339822.1">
    <property type="nucleotide sequence ID" value="NZ_CP029347.1"/>
</dbReference>
<dbReference type="PANTHER" id="PTHR42673">
    <property type="entry name" value="MALEYLACETOACETATE ISOMERASE"/>
    <property type="match status" value="1"/>
</dbReference>
<reference evidence="2 3" key="1">
    <citation type="submission" date="2018-05" db="EMBL/GenBank/DDBJ databases">
        <title>Salinimonas sp. HMF8227 Genome sequencing and assembly.</title>
        <authorList>
            <person name="Kang H."/>
            <person name="Kang J."/>
            <person name="Cha I."/>
            <person name="Kim H."/>
            <person name="Joh K."/>
        </authorList>
    </citation>
    <scope>NUCLEOTIDE SEQUENCE [LARGE SCALE GENOMIC DNA]</scope>
    <source>
        <strain evidence="2 3">HMF8227</strain>
    </source>
</reference>